<gene>
    <name evidence="1" type="ORF">GLOINDRAFT_97271</name>
</gene>
<evidence type="ECO:0000313" key="1">
    <source>
        <dbReference type="EMBL" id="ESA10527.1"/>
    </source>
</evidence>
<sequence length="117" mass="13360">MSSAVNVNEAPLNNWFANESFVICNGKCVTRFANAFALLKRNSETMNELENVVEKRKSEAINEFVNVFEKRKSGSNYKNKRVIVANKIICFFNAIIITVHDSVSKKKNQLIGIRFEQ</sequence>
<reference evidence="1" key="1">
    <citation type="submission" date="2013-07" db="EMBL/GenBank/DDBJ databases">
        <title>The genome of an arbuscular mycorrhizal fungus provides insights into the evolution of the oldest plant symbiosis.</title>
        <authorList>
            <consortium name="DOE Joint Genome Institute"/>
            <person name="Tisserant E."/>
            <person name="Malbreil M."/>
            <person name="Kuo A."/>
            <person name="Kohler A."/>
            <person name="Symeonidi A."/>
            <person name="Balestrini R."/>
            <person name="Charron P."/>
            <person name="Duensing N."/>
            <person name="Frei-dit-Frey N."/>
            <person name="Gianinazzi-Pearson V."/>
            <person name="Gilbert B."/>
            <person name="Handa Y."/>
            <person name="Hijri M."/>
            <person name="Kaul R."/>
            <person name="Kawaguchi M."/>
            <person name="Krajinski F."/>
            <person name="Lammers P."/>
            <person name="Lapierre D."/>
            <person name="Masclaux F.G."/>
            <person name="Murat C."/>
            <person name="Morin E."/>
            <person name="Ndikumana S."/>
            <person name="Pagni M."/>
            <person name="Petitpierre D."/>
            <person name="Requena N."/>
            <person name="Rosikiewicz P."/>
            <person name="Riley R."/>
            <person name="Saito K."/>
            <person name="San Clemente H."/>
            <person name="Shapiro H."/>
            <person name="van Tuinen D."/>
            <person name="Becard G."/>
            <person name="Bonfante P."/>
            <person name="Paszkowski U."/>
            <person name="Shachar-Hill Y."/>
            <person name="Young J.P."/>
            <person name="Sanders I.R."/>
            <person name="Henrissat B."/>
            <person name="Rensing S.A."/>
            <person name="Grigoriev I.V."/>
            <person name="Corradi N."/>
            <person name="Roux C."/>
            <person name="Martin F."/>
        </authorList>
    </citation>
    <scope>NUCLEOTIDE SEQUENCE</scope>
    <source>
        <strain evidence="1">DAOM 197198</strain>
    </source>
</reference>
<name>U9TSZ1_RHIID</name>
<dbReference type="HOGENOM" id="CLU_2086035_0_0_1"/>
<proteinExistence type="predicted"/>
<organism evidence="1">
    <name type="scientific">Rhizophagus irregularis (strain DAOM 181602 / DAOM 197198 / MUCL 43194)</name>
    <name type="common">Arbuscular mycorrhizal fungus</name>
    <name type="synonym">Glomus intraradices</name>
    <dbReference type="NCBI Taxonomy" id="747089"/>
    <lineage>
        <taxon>Eukaryota</taxon>
        <taxon>Fungi</taxon>
        <taxon>Fungi incertae sedis</taxon>
        <taxon>Mucoromycota</taxon>
        <taxon>Glomeromycotina</taxon>
        <taxon>Glomeromycetes</taxon>
        <taxon>Glomerales</taxon>
        <taxon>Glomeraceae</taxon>
        <taxon>Rhizophagus</taxon>
    </lineage>
</organism>
<accession>U9TSZ1</accession>
<protein>
    <submittedName>
        <fullName evidence="1">Uncharacterized protein</fullName>
    </submittedName>
</protein>
<dbReference type="AlphaFoldDB" id="U9TSZ1"/>
<dbReference type="EMBL" id="KI287005">
    <property type="protein sequence ID" value="ESA10527.1"/>
    <property type="molecule type" value="Genomic_DNA"/>
</dbReference>